<sequence>MLNKPIMEIATKNPVTITPDTPISKAIGIMEKHHFHNLIVLDNEDIYLVTMHDLLLASSLNESVETLMFRPHCINQNTPVMDAVCEIIESGQRAAPIVDDNGKLVGIVTDYDIMKTAGNSELLKEVKITKIMTRNPITIGIDDSIGKARSLMRKYNIGRLIVLDREGNPTGIVTEDDILKKVYKPKKRMTLGEVVGEKVPRMSQPVSIIMNTPLITIEIDSTIADVAKLMEKHDIRGVPVVKRGTLRGIVTRIDIMKYIMELRRESVIEVEIHGEFDEDMRELAERILMTEVKKIVKYSKRIHWIKISIKKEHDKGGDVSYYDVKVYVKTPRKLYVGEGKPKLSTTKRIEMDGEDMILISEKQRWDFIEVLKDALDSVLKQIEIDKEKKHPKNIKKTLE</sequence>
<dbReference type="Gene3D" id="3.10.580.10">
    <property type="entry name" value="CBS-domain"/>
    <property type="match status" value="2"/>
</dbReference>
<feature type="domain" description="CBS" evidence="4">
    <location>
        <begin position="67"/>
        <end position="125"/>
    </location>
</feature>
<evidence type="ECO:0000313" key="6">
    <source>
        <dbReference type="Proteomes" id="UP000605144"/>
    </source>
</evidence>
<name>A0A832YUQ5_9EURY</name>
<accession>A0A832YUQ5</accession>
<dbReference type="CDD" id="cd02205">
    <property type="entry name" value="CBS_pair_SF"/>
    <property type="match status" value="2"/>
</dbReference>
<dbReference type="AlphaFoldDB" id="A0A832YUQ5"/>
<evidence type="ECO:0000256" key="1">
    <source>
        <dbReference type="ARBA" id="ARBA00022737"/>
    </source>
</evidence>
<dbReference type="InterPro" id="IPR051257">
    <property type="entry name" value="Diverse_CBS-Domain"/>
</dbReference>
<gene>
    <name evidence="5" type="ORF">EYG76_03685</name>
</gene>
<keyword evidence="2 3" id="KW-0129">CBS domain</keyword>
<protein>
    <submittedName>
        <fullName evidence="5">CBS domain-containing protein</fullName>
    </submittedName>
</protein>
<dbReference type="SUPFAM" id="SSF54631">
    <property type="entry name" value="CBS-domain pair"/>
    <property type="match status" value="2"/>
</dbReference>
<keyword evidence="1" id="KW-0677">Repeat</keyword>
<dbReference type="InterPro" id="IPR014651">
    <property type="entry name" value="UCP036983_2CBS_MJ1404"/>
</dbReference>
<dbReference type="InterPro" id="IPR046342">
    <property type="entry name" value="CBS_dom_sf"/>
</dbReference>
<dbReference type="Proteomes" id="UP000605144">
    <property type="component" value="Unassembled WGS sequence"/>
</dbReference>
<proteinExistence type="predicted"/>
<evidence type="ECO:0000256" key="2">
    <source>
        <dbReference type="ARBA" id="ARBA00023122"/>
    </source>
</evidence>
<reference evidence="5" key="1">
    <citation type="journal article" date="2020" name="ISME J.">
        <title>Gammaproteobacteria mediating utilization of methyl-, sulfur- and petroleum organic compounds in deep ocean hydrothermal plumes.</title>
        <authorList>
            <person name="Zhou Z."/>
            <person name="Liu Y."/>
            <person name="Pan J."/>
            <person name="Cron B.R."/>
            <person name="Toner B.M."/>
            <person name="Anantharaman K."/>
            <person name="Breier J.A."/>
            <person name="Dick G.J."/>
            <person name="Li M."/>
        </authorList>
    </citation>
    <scope>NUCLEOTIDE SEQUENCE</scope>
    <source>
        <strain evidence="5">SZUA-1385</strain>
    </source>
</reference>
<feature type="domain" description="CBS" evidence="4">
    <location>
        <begin position="132"/>
        <end position="188"/>
    </location>
</feature>
<evidence type="ECO:0000259" key="4">
    <source>
        <dbReference type="PROSITE" id="PS51371"/>
    </source>
</evidence>
<dbReference type="PROSITE" id="PS51371">
    <property type="entry name" value="CBS"/>
    <property type="match status" value="4"/>
</dbReference>
<dbReference type="PIRSF" id="PIRSF036983">
    <property type="entry name" value="UCP_2CBS_MJ1404"/>
    <property type="match status" value="1"/>
</dbReference>
<organism evidence="5 6">
    <name type="scientific">Methanothermococcus okinawensis</name>
    <dbReference type="NCBI Taxonomy" id="155863"/>
    <lineage>
        <taxon>Archaea</taxon>
        <taxon>Methanobacteriati</taxon>
        <taxon>Methanobacteriota</taxon>
        <taxon>Methanomada group</taxon>
        <taxon>Methanococci</taxon>
        <taxon>Methanococcales</taxon>
        <taxon>Methanococcaceae</taxon>
        <taxon>Methanothermococcus</taxon>
    </lineage>
</organism>
<dbReference type="Pfam" id="PF00571">
    <property type="entry name" value="CBS"/>
    <property type="match status" value="4"/>
</dbReference>
<feature type="domain" description="CBS" evidence="4">
    <location>
        <begin position="10"/>
        <end position="66"/>
    </location>
</feature>
<dbReference type="InterPro" id="IPR000644">
    <property type="entry name" value="CBS_dom"/>
</dbReference>
<evidence type="ECO:0000313" key="5">
    <source>
        <dbReference type="EMBL" id="HIP17388.1"/>
    </source>
</evidence>
<comment type="caution">
    <text evidence="5">The sequence shown here is derived from an EMBL/GenBank/DDBJ whole genome shotgun (WGS) entry which is preliminary data.</text>
</comment>
<dbReference type="SMART" id="SM00116">
    <property type="entry name" value="CBS"/>
    <property type="match status" value="4"/>
</dbReference>
<evidence type="ECO:0000256" key="3">
    <source>
        <dbReference type="PROSITE-ProRule" id="PRU00703"/>
    </source>
</evidence>
<dbReference type="PANTHER" id="PTHR43080">
    <property type="entry name" value="CBS DOMAIN-CONTAINING PROTEIN CBSX3, MITOCHONDRIAL"/>
    <property type="match status" value="1"/>
</dbReference>
<dbReference type="EMBL" id="DQSV01000074">
    <property type="protein sequence ID" value="HIP17388.1"/>
    <property type="molecule type" value="Genomic_DNA"/>
</dbReference>
<dbReference type="PANTHER" id="PTHR43080:SF2">
    <property type="entry name" value="CBS DOMAIN-CONTAINING PROTEIN"/>
    <property type="match status" value="1"/>
</dbReference>
<feature type="domain" description="CBS" evidence="4">
    <location>
        <begin position="210"/>
        <end position="266"/>
    </location>
</feature>